<name>A0A830HZL1_9CHLO</name>
<feature type="compositionally biased region" description="Basic and acidic residues" evidence="1">
    <location>
        <begin position="27"/>
        <end position="39"/>
    </location>
</feature>
<protein>
    <submittedName>
        <fullName evidence="2">Uncharacterized protein</fullName>
    </submittedName>
</protein>
<feature type="compositionally biased region" description="Basic and acidic residues" evidence="1">
    <location>
        <begin position="1"/>
        <end position="10"/>
    </location>
</feature>
<feature type="region of interest" description="Disordered" evidence="1">
    <location>
        <begin position="1"/>
        <end position="39"/>
    </location>
</feature>
<evidence type="ECO:0000256" key="1">
    <source>
        <dbReference type="SAM" id="MobiDB-lite"/>
    </source>
</evidence>
<evidence type="ECO:0000313" key="3">
    <source>
        <dbReference type="Proteomes" id="UP000660262"/>
    </source>
</evidence>
<evidence type="ECO:0000313" key="2">
    <source>
        <dbReference type="EMBL" id="GHP10871.1"/>
    </source>
</evidence>
<reference evidence="2" key="1">
    <citation type="submission" date="2020-10" db="EMBL/GenBank/DDBJ databases">
        <title>Unveiling of a novel bifunctional photoreceptor, Dualchrome1, isolated from a cosmopolitan green alga.</title>
        <authorList>
            <person name="Suzuki S."/>
            <person name="Kawachi M."/>
        </authorList>
    </citation>
    <scope>NUCLEOTIDE SEQUENCE</scope>
    <source>
        <strain evidence="2">NIES 2893</strain>
    </source>
</reference>
<gene>
    <name evidence="2" type="ORF">PPROV_000960200</name>
</gene>
<accession>A0A830HZL1</accession>
<organism evidence="2 3">
    <name type="scientific">Pycnococcus provasolii</name>
    <dbReference type="NCBI Taxonomy" id="41880"/>
    <lineage>
        <taxon>Eukaryota</taxon>
        <taxon>Viridiplantae</taxon>
        <taxon>Chlorophyta</taxon>
        <taxon>Pseudoscourfieldiophyceae</taxon>
        <taxon>Pseudoscourfieldiales</taxon>
        <taxon>Pycnococcaceae</taxon>
        <taxon>Pycnococcus</taxon>
    </lineage>
</organism>
<dbReference type="Proteomes" id="UP000660262">
    <property type="component" value="Unassembled WGS sequence"/>
</dbReference>
<comment type="caution">
    <text evidence="2">The sequence shown here is derived from an EMBL/GenBank/DDBJ whole genome shotgun (WGS) entry which is preliminary data.</text>
</comment>
<proteinExistence type="predicted"/>
<keyword evidence="3" id="KW-1185">Reference proteome</keyword>
<dbReference type="AlphaFoldDB" id="A0A830HZL1"/>
<sequence>MVLSERDMRAQSRAKGKRHAVPQARPRASDEKKAKRGEDPMLELAENAAAFSAGASASVVVGGAGGPPTQRREHRGYDSLALDVDCGAASQVRCTPSAKTYVHASDCAAT</sequence>
<dbReference type="EMBL" id="BNJQ01000031">
    <property type="protein sequence ID" value="GHP10871.1"/>
    <property type="molecule type" value="Genomic_DNA"/>
</dbReference>